<dbReference type="Pfam" id="PF13181">
    <property type="entry name" value="TPR_8"/>
    <property type="match status" value="2"/>
</dbReference>
<feature type="repeat" description="TPR" evidence="9">
    <location>
        <begin position="113"/>
        <end position="146"/>
    </location>
</feature>
<feature type="repeat" description="TPR" evidence="9">
    <location>
        <begin position="186"/>
        <end position="219"/>
    </location>
</feature>
<dbReference type="AlphaFoldDB" id="A0AAN7BRY0"/>
<keyword evidence="6" id="KW-0804">Transcription</keyword>
<dbReference type="Pfam" id="PF00515">
    <property type="entry name" value="TPR_1"/>
    <property type="match status" value="1"/>
</dbReference>
<proteinExistence type="inferred from homology"/>
<dbReference type="GO" id="GO:0005634">
    <property type="term" value="C:nucleus"/>
    <property type="evidence" value="ECO:0007669"/>
    <property type="project" value="UniProtKB-SubCell"/>
</dbReference>
<feature type="repeat" description="TPR" evidence="9">
    <location>
        <begin position="45"/>
        <end position="78"/>
    </location>
</feature>
<dbReference type="PROSITE" id="PS50293">
    <property type="entry name" value="TPR_REGION"/>
    <property type="match status" value="2"/>
</dbReference>
<feature type="compositionally biased region" description="Low complexity" evidence="10">
    <location>
        <begin position="589"/>
        <end position="603"/>
    </location>
</feature>
<evidence type="ECO:0000256" key="2">
    <source>
        <dbReference type="ARBA" id="ARBA00022491"/>
    </source>
</evidence>
<dbReference type="EMBL" id="MU865324">
    <property type="protein sequence ID" value="KAK4227963.1"/>
    <property type="molecule type" value="Genomic_DNA"/>
</dbReference>
<sequence length="897" mass="99987">MANHHPSPPGMQMQMQHHGPPGPVGRPGPPAGIAASRAALIGLNETVWIQIGSLSELLGDLDEAVRSYERALAANPNSIPAMNAISLIFRTREDFPKAAEYLQAILKLDERNGEAWGSLGHCYLMMDDLQQAYSAYQSALVNLPNPKEPRLWYGIGILYDRYGSLEHAEEAFSQVMSMAPDFDKAHEIYFRLGIIYKQQQKYGQSLECFKYIVNSPPTPLTEEDIWFQIGHVHEQQKDFDNAKAAYHRVLDRDPNHAKVLQQLGWLHHTQSSSFVSQDRAIEYLEKSVAADNSDAQSWYLLGRCYMQQQKYPKAYEAYQQAVYRDGRNPTFWCSIGVLYYQINQYRDALDAYSRAIRLNPFISEVWYDLGTLYESCNNQIADALDAYQRAAELDPSNVHIKTRLNLLRNGGANGQTPGQAPPVPTDVHPQAYQAAGAVGPPGPQWAGSGSGPGPQQPQQPPHLNGAGPGGPAPNSWSGRVAEINPPPQPPNPYASERGEPFRGGQAPPMQQRPPSPRQEQPPMRPYPEPGRGPEPHRRGPSPPPPGHYPAPPPPPPPQQPQQPPQVSQPPPRIRNPNYGGHTPNAQLQPNSGPSNGAPNGAPNPLMPYRTNSPRNDGRPPAMHDSRMPSPKSAYPQHQPPYASHPEQNGPNGPEPSHPPPPGMSHEAAHHREQHDPRPPSVGPKRMREWEDERESKKPATEESRVGRIDEMRHRRPSTPPRHENYRRNSPEPHRFDDRRMEDHRRAEEQHRREEMRRAEEQQRHGNEGSYHPSEAAHHPQSHSVPAHLPPMQQGPSQMQNIMHDGPGPQQGPGPKEYPPAAEERRMEQPPPSHAPVMNEPERAARKMEVDEDYDDSGEEDKKTGILSGPTSATTEMKNGTPTSASINGIIGQKVENN</sequence>
<evidence type="ECO:0000256" key="8">
    <source>
        <dbReference type="ARBA" id="ARBA00061082"/>
    </source>
</evidence>
<protein>
    <recommendedName>
        <fullName evidence="13">General transcriptional corepressor</fullName>
    </recommendedName>
</protein>
<evidence type="ECO:0000256" key="3">
    <source>
        <dbReference type="ARBA" id="ARBA00022737"/>
    </source>
</evidence>
<feature type="region of interest" description="Disordered" evidence="10">
    <location>
        <begin position="408"/>
        <end position="427"/>
    </location>
</feature>
<dbReference type="PRINTS" id="PR01217">
    <property type="entry name" value="PRICHEXTENSN"/>
</dbReference>
<dbReference type="SUPFAM" id="SSF48452">
    <property type="entry name" value="TPR-like"/>
    <property type="match status" value="1"/>
</dbReference>
<comment type="caution">
    <text evidence="11">The sequence shown here is derived from an EMBL/GenBank/DDBJ whole genome shotgun (WGS) entry which is preliminary data.</text>
</comment>
<keyword evidence="3" id="KW-0677">Repeat</keyword>
<dbReference type="Gene3D" id="1.25.40.10">
    <property type="entry name" value="Tetratricopeptide repeat domain"/>
    <property type="match status" value="3"/>
</dbReference>
<feature type="region of interest" description="Disordered" evidence="10">
    <location>
        <begin position="1"/>
        <end position="31"/>
    </location>
</feature>
<dbReference type="PANTHER" id="PTHR14017:SF1">
    <property type="entry name" value="LD02225P"/>
    <property type="match status" value="1"/>
</dbReference>
<dbReference type="InterPro" id="IPR051630">
    <property type="entry name" value="Corepressor-Demethylase"/>
</dbReference>
<evidence type="ECO:0000256" key="5">
    <source>
        <dbReference type="ARBA" id="ARBA00023015"/>
    </source>
</evidence>
<evidence type="ECO:0000313" key="12">
    <source>
        <dbReference type="Proteomes" id="UP001301958"/>
    </source>
</evidence>
<comment type="subcellular location">
    <subcellularLocation>
        <location evidence="1">Nucleus</location>
    </subcellularLocation>
</comment>
<keyword evidence="5" id="KW-0805">Transcription regulation</keyword>
<keyword evidence="12" id="KW-1185">Reference proteome</keyword>
<keyword evidence="2" id="KW-0678">Repressor</keyword>
<dbReference type="GO" id="GO:0031490">
    <property type="term" value="F:chromatin DNA binding"/>
    <property type="evidence" value="ECO:0007669"/>
    <property type="project" value="TreeGrafter"/>
</dbReference>
<evidence type="ECO:0000256" key="9">
    <source>
        <dbReference type="PROSITE-ProRule" id="PRU00339"/>
    </source>
</evidence>
<feature type="compositionally biased region" description="Basic and acidic residues" evidence="10">
    <location>
        <begin position="839"/>
        <end position="848"/>
    </location>
</feature>
<feature type="repeat" description="TPR" evidence="9">
    <location>
        <begin position="295"/>
        <end position="328"/>
    </location>
</feature>
<keyword evidence="4 9" id="KW-0802">TPR repeat</keyword>
<feature type="compositionally biased region" description="Basic and acidic residues" evidence="10">
    <location>
        <begin position="666"/>
        <end position="677"/>
    </location>
</feature>
<dbReference type="Pfam" id="PF13432">
    <property type="entry name" value="TPR_16"/>
    <property type="match status" value="1"/>
</dbReference>
<dbReference type="SMART" id="SM00028">
    <property type="entry name" value="TPR"/>
    <property type="match status" value="9"/>
</dbReference>
<feature type="compositionally biased region" description="Pro residues" evidence="10">
    <location>
        <begin position="540"/>
        <end position="573"/>
    </location>
</feature>
<feature type="repeat" description="TPR" evidence="9">
    <location>
        <begin position="149"/>
        <end position="182"/>
    </location>
</feature>
<dbReference type="FunFam" id="1.25.40.10:FF:000078">
    <property type="entry name" value="Transcriptional corepressor Cyc8"/>
    <property type="match status" value="1"/>
</dbReference>
<evidence type="ECO:0000256" key="1">
    <source>
        <dbReference type="ARBA" id="ARBA00004123"/>
    </source>
</evidence>
<comment type="similarity">
    <text evidence="8">Belongs to the CYC8/SSN6 family.</text>
</comment>
<evidence type="ECO:0000256" key="6">
    <source>
        <dbReference type="ARBA" id="ARBA00023163"/>
    </source>
</evidence>
<dbReference type="FunFam" id="1.25.40.10:FF:000403">
    <property type="entry name" value="General transcriptional repressor, putative"/>
    <property type="match status" value="1"/>
</dbReference>
<dbReference type="GO" id="GO:0000978">
    <property type="term" value="F:RNA polymerase II cis-regulatory region sequence-specific DNA binding"/>
    <property type="evidence" value="ECO:0007669"/>
    <property type="project" value="TreeGrafter"/>
</dbReference>
<organism evidence="11 12">
    <name type="scientific">Podospora fimiseda</name>
    <dbReference type="NCBI Taxonomy" id="252190"/>
    <lineage>
        <taxon>Eukaryota</taxon>
        <taxon>Fungi</taxon>
        <taxon>Dikarya</taxon>
        <taxon>Ascomycota</taxon>
        <taxon>Pezizomycotina</taxon>
        <taxon>Sordariomycetes</taxon>
        <taxon>Sordariomycetidae</taxon>
        <taxon>Sordariales</taxon>
        <taxon>Podosporaceae</taxon>
        <taxon>Podospora</taxon>
    </lineage>
</organism>
<dbReference type="Proteomes" id="UP001301958">
    <property type="component" value="Unassembled WGS sequence"/>
</dbReference>
<accession>A0AAN7BRY0</accession>
<feature type="compositionally biased region" description="Basic and acidic residues" evidence="10">
    <location>
        <begin position="615"/>
        <end position="626"/>
    </location>
</feature>
<evidence type="ECO:0000256" key="4">
    <source>
        <dbReference type="ARBA" id="ARBA00022803"/>
    </source>
</evidence>
<feature type="region of interest" description="Disordered" evidence="10">
    <location>
        <begin position="433"/>
        <end position="897"/>
    </location>
</feature>
<evidence type="ECO:0000256" key="10">
    <source>
        <dbReference type="SAM" id="MobiDB-lite"/>
    </source>
</evidence>
<feature type="compositionally biased region" description="Pro residues" evidence="10">
    <location>
        <begin position="20"/>
        <end position="30"/>
    </location>
</feature>
<evidence type="ECO:0008006" key="13">
    <source>
        <dbReference type="Google" id="ProtNLM"/>
    </source>
</evidence>
<feature type="compositionally biased region" description="Polar residues" evidence="10">
    <location>
        <begin position="868"/>
        <end position="886"/>
    </location>
</feature>
<dbReference type="GO" id="GO:0017053">
    <property type="term" value="C:transcription repressor complex"/>
    <property type="evidence" value="ECO:0007669"/>
    <property type="project" value="TreeGrafter"/>
</dbReference>
<feature type="compositionally biased region" description="Basic and acidic residues" evidence="10">
    <location>
        <begin position="685"/>
        <end position="712"/>
    </location>
</feature>
<dbReference type="Pfam" id="PF12895">
    <property type="entry name" value="ANAPC3"/>
    <property type="match status" value="1"/>
</dbReference>
<dbReference type="PROSITE" id="PS50005">
    <property type="entry name" value="TPR"/>
    <property type="match status" value="7"/>
</dbReference>
<feature type="repeat" description="TPR" evidence="9">
    <location>
        <begin position="223"/>
        <end position="256"/>
    </location>
</feature>
<keyword evidence="7" id="KW-0539">Nucleus</keyword>
<reference evidence="11" key="1">
    <citation type="journal article" date="2023" name="Mol. Phylogenet. Evol.">
        <title>Genome-scale phylogeny and comparative genomics of the fungal order Sordariales.</title>
        <authorList>
            <person name="Hensen N."/>
            <person name="Bonometti L."/>
            <person name="Westerberg I."/>
            <person name="Brannstrom I.O."/>
            <person name="Guillou S."/>
            <person name="Cros-Aarteil S."/>
            <person name="Calhoun S."/>
            <person name="Haridas S."/>
            <person name="Kuo A."/>
            <person name="Mondo S."/>
            <person name="Pangilinan J."/>
            <person name="Riley R."/>
            <person name="LaButti K."/>
            <person name="Andreopoulos B."/>
            <person name="Lipzen A."/>
            <person name="Chen C."/>
            <person name="Yan M."/>
            <person name="Daum C."/>
            <person name="Ng V."/>
            <person name="Clum A."/>
            <person name="Steindorff A."/>
            <person name="Ohm R.A."/>
            <person name="Martin F."/>
            <person name="Silar P."/>
            <person name="Natvig D.O."/>
            <person name="Lalanne C."/>
            <person name="Gautier V."/>
            <person name="Ament-Velasquez S.L."/>
            <person name="Kruys A."/>
            <person name="Hutchinson M.I."/>
            <person name="Powell A.J."/>
            <person name="Barry K."/>
            <person name="Miller A.N."/>
            <person name="Grigoriev I.V."/>
            <person name="Debuchy R."/>
            <person name="Gladieux P."/>
            <person name="Hiltunen Thoren M."/>
            <person name="Johannesson H."/>
        </authorList>
    </citation>
    <scope>NUCLEOTIDE SEQUENCE</scope>
    <source>
        <strain evidence="11">CBS 990.96</strain>
    </source>
</reference>
<dbReference type="GO" id="GO:0000122">
    <property type="term" value="P:negative regulation of transcription by RNA polymerase II"/>
    <property type="evidence" value="ECO:0007669"/>
    <property type="project" value="TreeGrafter"/>
</dbReference>
<evidence type="ECO:0000256" key="7">
    <source>
        <dbReference type="ARBA" id="ARBA00023242"/>
    </source>
</evidence>
<gene>
    <name evidence="11" type="ORF">QBC38DRAFT_362890</name>
</gene>
<feature type="compositionally biased region" description="Pro residues" evidence="10">
    <location>
        <begin position="652"/>
        <end position="662"/>
    </location>
</feature>
<dbReference type="PANTHER" id="PTHR14017">
    <property type="entry name" value="LYSINE-SPECIFIC DEMETHYLASE"/>
    <property type="match status" value="1"/>
</dbReference>
<dbReference type="InterPro" id="IPR011990">
    <property type="entry name" value="TPR-like_helical_dom_sf"/>
</dbReference>
<feature type="repeat" description="TPR" evidence="9">
    <location>
        <begin position="329"/>
        <end position="362"/>
    </location>
</feature>
<feature type="compositionally biased region" description="Basic and acidic residues" evidence="10">
    <location>
        <begin position="720"/>
        <end position="766"/>
    </location>
</feature>
<evidence type="ECO:0000313" key="11">
    <source>
        <dbReference type="EMBL" id="KAK4227963.1"/>
    </source>
</evidence>
<dbReference type="InterPro" id="IPR019734">
    <property type="entry name" value="TPR_rpt"/>
</dbReference>
<feature type="compositionally biased region" description="Acidic residues" evidence="10">
    <location>
        <begin position="849"/>
        <end position="858"/>
    </location>
</feature>
<reference evidence="11" key="2">
    <citation type="submission" date="2023-05" db="EMBL/GenBank/DDBJ databases">
        <authorList>
            <consortium name="Lawrence Berkeley National Laboratory"/>
            <person name="Steindorff A."/>
            <person name="Hensen N."/>
            <person name="Bonometti L."/>
            <person name="Westerberg I."/>
            <person name="Brannstrom I.O."/>
            <person name="Guillou S."/>
            <person name="Cros-Aarteil S."/>
            <person name="Calhoun S."/>
            <person name="Haridas S."/>
            <person name="Kuo A."/>
            <person name="Mondo S."/>
            <person name="Pangilinan J."/>
            <person name="Riley R."/>
            <person name="Labutti K."/>
            <person name="Andreopoulos B."/>
            <person name="Lipzen A."/>
            <person name="Chen C."/>
            <person name="Yanf M."/>
            <person name="Daum C."/>
            <person name="Ng V."/>
            <person name="Clum A."/>
            <person name="Ohm R."/>
            <person name="Martin F."/>
            <person name="Silar P."/>
            <person name="Natvig D."/>
            <person name="Lalanne C."/>
            <person name="Gautier V."/>
            <person name="Ament-Velasquez S.L."/>
            <person name="Kruys A."/>
            <person name="Hutchinson M.I."/>
            <person name="Powell A.J."/>
            <person name="Barry K."/>
            <person name="Miller A.N."/>
            <person name="Grigoriev I.V."/>
            <person name="Debuchy R."/>
            <person name="Gladieux P."/>
            <person name="Thoren M.H."/>
            <person name="Johannesson H."/>
        </authorList>
    </citation>
    <scope>NUCLEOTIDE SEQUENCE</scope>
    <source>
        <strain evidence="11">CBS 990.96</strain>
    </source>
</reference>
<name>A0AAN7BRY0_9PEZI</name>